<sequence>MDTEGSITRTISTFMGIATKCQIIMAGDKLARWPEIYLSATSTSSEINLSAFPPIDCEVPNAPGMTHIRAPPPPPTCLQLAEVIKFPTKHEMGECQGDEKISRQCYAIELALNKKKAEGKTISLHIEVLDKEDKKKKITEGKKKVSVQSIIVDDLRDDLKHERGTTIEELIQILILEDQPERTFQIGSSLQGKMQKNLIVFI</sequence>
<evidence type="ECO:0000313" key="2">
    <source>
        <dbReference type="Proteomes" id="UP001141806"/>
    </source>
</evidence>
<dbReference type="Proteomes" id="UP001141806">
    <property type="component" value="Unassembled WGS sequence"/>
</dbReference>
<proteinExistence type="predicted"/>
<name>A0A9Q0HB72_9MAGN</name>
<keyword evidence="2" id="KW-1185">Reference proteome</keyword>
<gene>
    <name evidence="1" type="ORF">NE237_023156</name>
</gene>
<organism evidence="1 2">
    <name type="scientific">Protea cynaroides</name>
    <dbReference type="NCBI Taxonomy" id="273540"/>
    <lineage>
        <taxon>Eukaryota</taxon>
        <taxon>Viridiplantae</taxon>
        <taxon>Streptophyta</taxon>
        <taxon>Embryophyta</taxon>
        <taxon>Tracheophyta</taxon>
        <taxon>Spermatophyta</taxon>
        <taxon>Magnoliopsida</taxon>
        <taxon>Proteales</taxon>
        <taxon>Proteaceae</taxon>
        <taxon>Protea</taxon>
    </lineage>
</organism>
<dbReference type="EMBL" id="JAMYWD010000008">
    <property type="protein sequence ID" value="KAJ4963217.1"/>
    <property type="molecule type" value="Genomic_DNA"/>
</dbReference>
<protein>
    <submittedName>
        <fullName evidence="1">Uncharacterized protein</fullName>
    </submittedName>
</protein>
<accession>A0A9Q0HB72</accession>
<comment type="caution">
    <text evidence="1">The sequence shown here is derived from an EMBL/GenBank/DDBJ whole genome shotgun (WGS) entry which is preliminary data.</text>
</comment>
<dbReference type="AlphaFoldDB" id="A0A9Q0HB72"/>
<reference evidence="1" key="1">
    <citation type="journal article" date="2023" name="Plant J.">
        <title>The genome of the king protea, Protea cynaroides.</title>
        <authorList>
            <person name="Chang J."/>
            <person name="Duong T.A."/>
            <person name="Schoeman C."/>
            <person name="Ma X."/>
            <person name="Roodt D."/>
            <person name="Barker N."/>
            <person name="Li Z."/>
            <person name="Van de Peer Y."/>
            <person name="Mizrachi E."/>
        </authorList>
    </citation>
    <scope>NUCLEOTIDE SEQUENCE</scope>
    <source>
        <tissue evidence="1">Young leaves</tissue>
    </source>
</reference>
<evidence type="ECO:0000313" key="1">
    <source>
        <dbReference type="EMBL" id="KAJ4963217.1"/>
    </source>
</evidence>